<keyword evidence="2" id="KW-1185">Reference proteome</keyword>
<dbReference type="RefSeq" id="WP_197316355.1">
    <property type="nucleotide sequence ID" value="NZ_JADZSC010000001.1"/>
</dbReference>
<evidence type="ECO:0000313" key="1">
    <source>
        <dbReference type="EMBL" id="MBH0229763.1"/>
    </source>
</evidence>
<comment type="caution">
    <text evidence="1">The sequence shown here is derived from an EMBL/GenBank/DDBJ whole genome shotgun (WGS) entry which is preliminary data.</text>
</comment>
<dbReference type="AlphaFoldDB" id="A0A931HUP8"/>
<reference evidence="1 2" key="1">
    <citation type="journal article" date="2005" name="Int. J. Syst. Evol. Microbiol.">
        <title>Halobacillus yeomjeoni sp. nov., isolated from a marine solar saltern in Korea.</title>
        <authorList>
            <person name="Yoon J.H."/>
            <person name="Kang S.J."/>
            <person name="Lee C.H."/>
            <person name="Oh H.W."/>
            <person name="Oh T.K."/>
        </authorList>
    </citation>
    <scope>NUCLEOTIDE SEQUENCE [LARGE SCALE GENOMIC DNA]</scope>
    <source>
        <strain evidence="1 2">KCTC 3957</strain>
    </source>
</reference>
<accession>A0A931HUP8</accession>
<organism evidence="1 2">
    <name type="scientific">Halobacillus yeomjeoni</name>
    <dbReference type="NCBI Taxonomy" id="311194"/>
    <lineage>
        <taxon>Bacteria</taxon>
        <taxon>Bacillati</taxon>
        <taxon>Bacillota</taxon>
        <taxon>Bacilli</taxon>
        <taxon>Bacillales</taxon>
        <taxon>Bacillaceae</taxon>
        <taxon>Halobacillus</taxon>
    </lineage>
</organism>
<proteinExistence type="predicted"/>
<dbReference type="Proteomes" id="UP000614490">
    <property type="component" value="Unassembled WGS sequence"/>
</dbReference>
<protein>
    <submittedName>
        <fullName evidence="1">Uncharacterized protein</fullName>
    </submittedName>
</protein>
<evidence type="ECO:0000313" key="2">
    <source>
        <dbReference type="Proteomes" id="UP000614490"/>
    </source>
</evidence>
<dbReference type="EMBL" id="JADZSC010000001">
    <property type="protein sequence ID" value="MBH0229763.1"/>
    <property type="molecule type" value="Genomic_DNA"/>
</dbReference>
<name>A0A931HUP8_9BACI</name>
<sequence length="82" mass="9134">MVMNKDFFMGFVSGTVVGAVGYRLYEQNQGQLSQLIQNPATQQLNPLQSAAATREELSLEDLIAQKERLEDFIAEKKVNSGQ</sequence>
<gene>
    <name evidence="1" type="ORF">H0267_05985</name>
</gene>